<dbReference type="PANTHER" id="PTHR23274:SF11">
    <property type="entry name" value="ATP-DEPENDENT DNA HELICASE PIF1"/>
    <property type="match status" value="1"/>
</dbReference>
<keyword evidence="3" id="KW-1185">Reference proteome</keyword>
<dbReference type="AlphaFoldDB" id="E9H4I9"/>
<feature type="compositionally biased region" description="Basic and acidic residues" evidence="1">
    <location>
        <begin position="297"/>
        <end position="306"/>
    </location>
</feature>
<dbReference type="InterPro" id="IPR027417">
    <property type="entry name" value="P-loop_NTPase"/>
</dbReference>
<feature type="region of interest" description="Disordered" evidence="1">
    <location>
        <begin position="285"/>
        <end position="324"/>
    </location>
</feature>
<name>E9H4I9_DAPPU</name>
<dbReference type="EMBL" id="GL732591">
    <property type="protein sequence ID" value="EFX73386.1"/>
    <property type="molecule type" value="Genomic_DNA"/>
</dbReference>
<protein>
    <recommendedName>
        <fullName evidence="4">DNA helicase</fullName>
    </recommendedName>
</protein>
<evidence type="ECO:0000313" key="2">
    <source>
        <dbReference type="EMBL" id="EFX73386.1"/>
    </source>
</evidence>
<dbReference type="InParanoid" id="E9H4I9"/>
<evidence type="ECO:0000313" key="3">
    <source>
        <dbReference type="Proteomes" id="UP000000305"/>
    </source>
</evidence>
<sequence>MQESNTTQPNRLNRAYANVKALTDKLAQNIDTFIQGELQLPDEEMKFVMKCPFCHTDTLTITSNVDLEIARTPGKEFERKILYCKSCNNKVTVGHQVQAALQQGYKRLNLPQPSAEDVDSLIWQTLRKKEASYTKNQKDHWMLDFVSIQLSVNLHDWRHRKSCFKNGRTKCRYGIPLEPCICTEVTAVITQPPPGIHTTNPLNEETPRPNSQIKELHIDVKKRAPFTFITDSNSSIMAVINGNNCTKYVRDQKVSMYYGAYTTKHSTDCEKALAEAMLAIEKHENKVRKQQQQADNENERYQREREMEEDNMEEPQLPTPRRSDYSIGLGKLLSAVRASTNGDTIGGVNTIRASNGRHTWKTCLTDVIELTKNHRQQNPKWASTLEHFRINQPRQEDIDFVSTRYMFDDSHPIANPPKFTITAVPFNDMREKALRYCEQRLIQKLPNCNNPNDWRTHGILLVKAVIKQTKKANPMTEQQIEAIRNLGSKKLGRAGNLYCIVDAPYIVTNNDDVSKGVANGTLAFLQDIVLKTGCTITLHELKSGKRVPTVNASDVECLLFKHKNSAWNNVSPFTTIPKGWFPIIPSTKAVECNFNGAYRTKIQMLQLPCVLSLVLTGHKTQGLTTDSIILSGLAPKDKSGVSGWLYVILSRVKTIEGLFLMENIEKNPTKYSARNDVKREMNRLRAINLQTIQRLQAAQTQQQA</sequence>
<evidence type="ECO:0000256" key="1">
    <source>
        <dbReference type="SAM" id="MobiDB-lite"/>
    </source>
</evidence>
<dbReference type="Proteomes" id="UP000000305">
    <property type="component" value="Unassembled WGS sequence"/>
</dbReference>
<organism evidence="2 3">
    <name type="scientific">Daphnia pulex</name>
    <name type="common">Water flea</name>
    <dbReference type="NCBI Taxonomy" id="6669"/>
    <lineage>
        <taxon>Eukaryota</taxon>
        <taxon>Metazoa</taxon>
        <taxon>Ecdysozoa</taxon>
        <taxon>Arthropoda</taxon>
        <taxon>Crustacea</taxon>
        <taxon>Branchiopoda</taxon>
        <taxon>Diplostraca</taxon>
        <taxon>Cladocera</taxon>
        <taxon>Anomopoda</taxon>
        <taxon>Daphniidae</taxon>
        <taxon>Daphnia</taxon>
    </lineage>
</organism>
<gene>
    <name evidence="2" type="ORF">DAPPUDRAFT_253307</name>
</gene>
<dbReference type="GO" id="GO:0043139">
    <property type="term" value="F:5'-3' DNA helicase activity"/>
    <property type="evidence" value="ECO:0000318"/>
    <property type="project" value="GO_Central"/>
</dbReference>
<dbReference type="eggNOG" id="ENOG502RTC7">
    <property type="taxonomic scope" value="Eukaryota"/>
</dbReference>
<accession>E9H4I9</accession>
<dbReference type="OrthoDB" id="6583552at2759"/>
<dbReference type="PANTHER" id="PTHR23274">
    <property type="entry name" value="DNA HELICASE-RELATED"/>
    <property type="match status" value="1"/>
</dbReference>
<evidence type="ECO:0008006" key="4">
    <source>
        <dbReference type="Google" id="ProtNLM"/>
    </source>
</evidence>
<dbReference type="KEGG" id="dpx:DAPPUDRAFT_253307"/>
<dbReference type="HOGENOM" id="CLU_391947_0_0_1"/>
<reference evidence="2 3" key="1">
    <citation type="journal article" date="2011" name="Science">
        <title>The ecoresponsive genome of Daphnia pulex.</title>
        <authorList>
            <person name="Colbourne J.K."/>
            <person name="Pfrender M.E."/>
            <person name="Gilbert D."/>
            <person name="Thomas W.K."/>
            <person name="Tucker A."/>
            <person name="Oakley T.H."/>
            <person name="Tokishita S."/>
            <person name="Aerts A."/>
            <person name="Arnold G.J."/>
            <person name="Basu M.K."/>
            <person name="Bauer D.J."/>
            <person name="Caceres C.E."/>
            <person name="Carmel L."/>
            <person name="Casola C."/>
            <person name="Choi J.H."/>
            <person name="Detter J.C."/>
            <person name="Dong Q."/>
            <person name="Dusheyko S."/>
            <person name="Eads B.D."/>
            <person name="Frohlich T."/>
            <person name="Geiler-Samerotte K.A."/>
            <person name="Gerlach D."/>
            <person name="Hatcher P."/>
            <person name="Jogdeo S."/>
            <person name="Krijgsveld J."/>
            <person name="Kriventseva E.V."/>
            <person name="Kultz D."/>
            <person name="Laforsch C."/>
            <person name="Lindquist E."/>
            <person name="Lopez J."/>
            <person name="Manak J.R."/>
            <person name="Muller J."/>
            <person name="Pangilinan J."/>
            <person name="Patwardhan R.P."/>
            <person name="Pitluck S."/>
            <person name="Pritham E.J."/>
            <person name="Rechtsteiner A."/>
            <person name="Rho M."/>
            <person name="Rogozin I.B."/>
            <person name="Sakarya O."/>
            <person name="Salamov A."/>
            <person name="Schaack S."/>
            <person name="Shapiro H."/>
            <person name="Shiga Y."/>
            <person name="Skalitzky C."/>
            <person name="Smith Z."/>
            <person name="Souvorov A."/>
            <person name="Sung W."/>
            <person name="Tang Z."/>
            <person name="Tsuchiya D."/>
            <person name="Tu H."/>
            <person name="Vos H."/>
            <person name="Wang M."/>
            <person name="Wolf Y.I."/>
            <person name="Yamagata H."/>
            <person name="Yamada T."/>
            <person name="Ye Y."/>
            <person name="Shaw J.R."/>
            <person name="Andrews J."/>
            <person name="Crease T.J."/>
            <person name="Tang H."/>
            <person name="Lucas S.M."/>
            <person name="Robertson H.M."/>
            <person name="Bork P."/>
            <person name="Koonin E.V."/>
            <person name="Zdobnov E.M."/>
            <person name="Grigoriev I.V."/>
            <person name="Lynch M."/>
            <person name="Boore J.L."/>
        </authorList>
    </citation>
    <scope>NUCLEOTIDE SEQUENCE [LARGE SCALE GENOMIC DNA]</scope>
</reference>
<dbReference type="SUPFAM" id="SSF52540">
    <property type="entry name" value="P-loop containing nucleoside triphosphate hydrolases"/>
    <property type="match status" value="1"/>
</dbReference>
<proteinExistence type="predicted"/>